<proteinExistence type="predicted"/>
<comment type="caution">
    <text evidence="1">The sequence shown here is derived from an EMBL/GenBank/DDBJ whole genome shotgun (WGS) entry which is preliminary data.</text>
</comment>
<reference evidence="1" key="1">
    <citation type="journal article" date="2023" name="Front. Mar. Sci.">
        <title>A new Merluccius polli reference genome to investigate the effects of global change in West African waters.</title>
        <authorList>
            <person name="Mateo J.L."/>
            <person name="Blanco-Fernandez C."/>
            <person name="Garcia-Vazquez E."/>
            <person name="Machado-Schiaffino G."/>
        </authorList>
    </citation>
    <scope>NUCLEOTIDE SEQUENCE</scope>
    <source>
        <strain evidence="1">C29</strain>
        <tissue evidence="1">Fin</tissue>
    </source>
</reference>
<dbReference type="EMBL" id="JAOPHQ010005985">
    <property type="protein sequence ID" value="KAK0133491.1"/>
    <property type="molecule type" value="Genomic_DNA"/>
</dbReference>
<keyword evidence="2" id="KW-1185">Reference proteome</keyword>
<sequence length="201" mass="22769">MEGHEVTWMWLQEKGQIPGDEEQDKLLPYLAEAERTVLRELERHKAEEGKQSWRTKKKWRAALEEKEERRASVHTIALACVALEAQKDKNLPRTVTKTVTVTASPTGPTAPTYTQMVLKSLCAHTASDNTADMRTPPPYTAISQGGIQAPVINRYCFTSQSIIYIHNLIRPYMCNITNRSHALTSQQILCVALRFFCLAQN</sequence>
<gene>
    <name evidence="1" type="ORF">N1851_031016</name>
</gene>
<name>A0AA47NPM8_MERPO</name>
<dbReference type="AlphaFoldDB" id="A0AA47NPM8"/>
<accession>A0AA47NPM8</accession>
<evidence type="ECO:0000313" key="1">
    <source>
        <dbReference type="EMBL" id="KAK0133491.1"/>
    </source>
</evidence>
<organism evidence="1 2">
    <name type="scientific">Merluccius polli</name>
    <name type="common">Benguela hake</name>
    <name type="synonym">Merluccius cadenati</name>
    <dbReference type="NCBI Taxonomy" id="89951"/>
    <lineage>
        <taxon>Eukaryota</taxon>
        <taxon>Metazoa</taxon>
        <taxon>Chordata</taxon>
        <taxon>Craniata</taxon>
        <taxon>Vertebrata</taxon>
        <taxon>Euteleostomi</taxon>
        <taxon>Actinopterygii</taxon>
        <taxon>Neopterygii</taxon>
        <taxon>Teleostei</taxon>
        <taxon>Neoteleostei</taxon>
        <taxon>Acanthomorphata</taxon>
        <taxon>Zeiogadaria</taxon>
        <taxon>Gadariae</taxon>
        <taxon>Gadiformes</taxon>
        <taxon>Gadoidei</taxon>
        <taxon>Merlucciidae</taxon>
        <taxon>Merluccius</taxon>
    </lineage>
</organism>
<protein>
    <submittedName>
        <fullName evidence="1">Uncharacterized protein</fullName>
    </submittedName>
</protein>
<dbReference type="Proteomes" id="UP001174136">
    <property type="component" value="Unassembled WGS sequence"/>
</dbReference>
<evidence type="ECO:0000313" key="2">
    <source>
        <dbReference type="Proteomes" id="UP001174136"/>
    </source>
</evidence>